<dbReference type="Proteomes" id="UP001174677">
    <property type="component" value="Chromosome 3"/>
</dbReference>
<keyword evidence="2" id="KW-1185">Reference proteome</keyword>
<gene>
    <name evidence="1" type="ORF">P3X46_004934</name>
</gene>
<reference evidence="1" key="1">
    <citation type="journal article" date="2023" name="Plant Biotechnol. J.">
        <title>Chromosome-level wild Hevea brasiliensis genome provides new tools for genomic-assisted breeding and valuable loci to elevate rubber yield.</title>
        <authorList>
            <person name="Cheng H."/>
            <person name="Song X."/>
            <person name="Hu Y."/>
            <person name="Wu T."/>
            <person name="Yang Q."/>
            <person name="An Z."/>
            <person name="Feng S."/>
            <person name="Deng Z."/>
            <person name="Wu W."/>
            <person name="Zeng X."/>
            <person name="Tu M."/>
            <person name="Wang X."/>
            <person name="Huang H."/>
        </authorList>
    </citation>
    <scope>NUCLEOTIDE SEQUENCE</scope>
    <source>
        <strain evidence="1">MT/VB/25A 57/8</strain>
    </source>
</reference>
<comment type="caution">
    <text evidence="1">The sequence shown here is derived from an EMBL/GenBank/DDBJ whole genome shotgun (WGS) entry which is preliminary data.</text>
</comment>
<evidence type="ECO:0000313" key="2">
    <source>
        <dbReference type="Proteomes" id="UP001174677"/>
    </source>
</evidence>
<sequence>MWKIFSPDNEAFKLAPCAEASQDENAAVSGEENRPGPKLSCRVMLSSTASKASGIKPEIAITIPKRRKIPNRLPESFML</sequence>
<name>A0ABQ9MY98_HEVBR</name>
<accession>A0ABQ9MY98</accession>
<dbReference type="EMBL" id="JARPOI010000003">
    <property type="protein sequence ID" value="KAJ9185281.1"/>
    <property type="molecule type" value="Genomic_DNA"/>
</dbReference>
<proteinExistence type="predicted"/>
<evidence type="ECO:0000313" key="1">
    <source>
        <dbReference type="EMBL" id="KAJ9185281.1"/>
    </source>
</evidence>
<protein>
    <submittedName>
        <fullName evidence="1">Uncharacterized protein</fullName>
    </submittedName>
</protein>
<organism evidence="1 2">
    <name type="scientific">Hevea brasiliensis</name>
    <name type="common">Para rubber tree</name>
    <name type="synonym">Siphonia brasiliensis</name>
    <dbReference type="NCBI Taxonomy" id="3981"/>
    <lineage>
        <taxon>Eukaryota</taxon>
        <taxon>Viridiplantae</taxon>
        <taxon>Streptophyta</taxon>
        <taxon>Embryophyta</taxon>
        <taxon>Tracheophyta</taxon>
        <taxon>Spermatophyta</taxon>
        <taxon>Magnoliopsida</taxon>
        <taxon>eudicotyledons</taxon>
        <taxon>Gunneridae</taxon>
        <taxon>Pentapetalae</taxon>
        <taxon>rosids</taxon>
        <taxon>fabids</taxon>
        <taxon>Malpighiales</taxon>
        <taxon>Euphorbiaceae</taxon>
        <taxon>Crotonoideae</taxon>
        <taxon>Micrandreae</taxon>
        <taxon>Hevea</taxon>
    </lineage>
</organism>